<dbReference type="InterPro" id="IPR015915">
    <property type="entry name" value="Kelch-typ_b-propeller"/>
</dbReference>
<sequence length="357" mass="37904">MSIRWKCISSLSTKARSSHCASISNKGTLLIYSGEFQPRKPVDGDVHVFDLNSAIQQSVADDAGLWRTLSASLKPDPRVGATSVFEGGNLYVWGGRGGIDMAPMDPKQSGVWKGQLLQNEVIWEKLEGKGDEPVARSFHSCVMANGKLYIHAGCPASGRLSTLHSYDLQSSQWSPCADGPDPARGGTAIASVKIPPSSSDEEVIIRFGGFAGHQLPTSTPPSVDIYTPSTNSWATVVPSGDPQQGYPGARSVHGLVPLSTPDGTGVALLYHGESEASSLGHAGAGEFWNDAWALVWREGALRWKKLIPEGDSAPEGRGWIPSTSYIVPGGNTRVVLSGGLLSSNERSGEVWIGDVQL</sequence>
<name>A0A0D0A1Q7_9AGAM</name>
<keyword evidence="2" id="KW-0408">Iron</keyword>
<evidence type="ECO:0008006" key="5">
    <source>
        <dbReference type="Google" id="ProtNLM"/>
    </source>
</evidence>
<accession>A0A0D0A1Q7</accession>
<dbReference type="AlphaFoldDB" id="A0A0D0A1Q7"/>
<dbReference type="GO" id="GO:0019760">
    <property type="term" value="P:glucosinolate metabolic process"/>
    <property type="evidence" value="ECO:0007669"/>
    <property type="project" value="UniProtKB-ARBA"/>
</dbReference>
<proteinExistence type="predicted"/>
<reference evidence="4" key="2">
    <citation type="submission" date="2015-01" db="EMBL/GenBank/DDBJ databases">
        <title>Evolutionary Origins and Diversification of the Mycorrhizal Mutualists.</title>
        <authorList>
            <consortium name="DOE Joint Genome Institute"/>
            <consortium name="Mycorrhizal Genomics Consortium"/>
            <person name="Kohler A."/>
            <person name="Kuo A."/>
            <person name="Nagy L.G."/>
            <person name="Floudas D."/>
            <person name="Copeland A."/>
            <person name="Barry K.W."/>
            <person name="Cichocki N."/>
            <person name="Veneault-Fourrey C."/>
            <person name="LaButti K."/>
            <person name="Lindquist E.A."/>
            <person name="Lipzen A."/>
            <person name="Lundell T."/>
            <person name="Morin E."/>
            <person name="Murat C."/>
            <person name="Riley R."/>
            <person name="Ohm R."/>
            <person name="Sun H."/>
            <person name="Tunlid A."/>
            <person name="Henrissat B."/>
            <person name="Grigoriev I.V."/>
            <person name="Hibbett D.S."/>
            <person name="Martin F."/>
        </authorList>
    </citation>
    <scope>NUCLEOTIDE SEQUENCE [LARGE SCALE GENOMIC DNA]</scope>
    <source>
        <strain evidence="4">UH-Slu-Lm8-n1</strain>
    </source>
</reference>
<dbReference type="PANTHER" id="PTHR47435:SF4">
    <property type="entry name" value="KELCH REPEAT PROTEIN (AFU_ORTHOLOGUE AFUA_5G12780)"/>
    <property type="match status" value="1"/>
</dbReference>
<evidence type="ECO:0000256" key="1">
    <source>
        <dbReference type="ARBA" id="ARBA00022737"/>
    </source>
</evidence>
<dbReference type="PANTHER" id="PTHR47435">
    <property type="entry name" value="KELCH REPEAT PROTEIN (AFU_ORTHOLOGUE AFUA_5G12780)"/>
    <property type="match status" value="1"/>
</dbReference>
<reference evidence="3 4" key="1">
    <citation type="submission" date="2014-04" db="EMBL/GenBank/DDBJ databases">
        <authorList>
            <consortium name="DOE Joint Genome Institute"/>
            <person name="Kuo A."/>
            <person name="Ruytinx J."/>
            <person name="Rineau F."/>
            <person name="Colpaert J."/>
            <person name="Kohler A."/>
            <person name="Nagy L.G."/>
            <person name="Floudas D."/>
            <person name="Copeland A."/>
            <person name="Barry K.W."/>
            <person name="Cichocki N."/>
            <person name="Veneault-Fourrey C."/>
            <person name="LaButti K."/>
            <person name="Lindquist E.A."/>
            <person name="Lipzen A."/>
            <person name="Lundell T."/>
            <person name="Morin E."/>
            <person name="Murat C."/>
            <person name="Sun H."/>
            <person name="Tunlid A."/>
            <person name="Henrissat B."/>
            <person name="Grigoriev I.V."/>
            <person name="Hibbett D.S."/>
            <person name="Martin F."/>
            <person name="Nordberg H.P."/>
            <person name="Cantor M.N."/>
            <person name="Hua S.X."/>
        </authorList>
    </citation>
    <scope>NUCLEOTIDE SEQUENCE [LARGE SCALE GENOMIC DNA]</scope>
    <source>
        <strain evidence="3 4">UH-Slu-Lm8-n1</strain>
    </source>
</reference>
<keyword evidence="1" id="KW-0677">Repeat</keyword>
<dbReference type="OrthoDB" id="10250130at2759"/>
<dbReference type="Pfam" id="PF24681">
    <property type="entry name" value="Kelch_KLHDC2_KLHL20_DRC7"/>
    <property type="match status" value="1"/>
</dbReference>
<dbReference type="STRING" id="930992.A0A0D0A1Q7"/>
<keyword evidence="4" id="KW-1185">Reference proteome</keyword>
<dbReference type="InParanoid" id="A0A0D0A1Q7"/>
<dbReference type="Gene3D" id="2.120.10.80">
    <property type="entry name" value="Kelch-type beta propeller"/>
    <property type="match status" value="1"/>
</dbReference>
<dbReference type="EMBL" id="KN835202">
    <property type="protein sequence ID" value="KIK43885.1"/>
    <property type="molecule type" value="Genomic_DNA"/>
</dbReference>
<dbReference type="InterPro" id="IPR011043">
    <property type="entry name" value="Gal_Oxase/kelch_b-propeller"/>
</dbReference>
<evidence type="ECO:0000313" key="3">
    <source>
        <dbReference type="EMBL" id="KIK43885.1"/>
    </source>
</evidence>
<gene>
    <name evidence="3" type="ORF">CY34DRAFT_803309</name>
</gene>
<evidence type="ECO:0000256" key="2">
    <source>
        <dbReference type="ARBA" id="ARBA00023004"/>
    </source>
</evidence>
<evidence type="ECO:0000313" key="4">
    <source>
        <dbReference type="Proteomes" id="UP000054485"/>
    </source>
</evidence>
<dbReference type="HOGENOM" id="CLU_030461_1_0_1"/>
<dbReference type="SUPFAM" id="SSF50965">
    <property type="entry name" value="Galactose oxidase, central domain"/>
    <property type="match status" value="1"/>
</dbReference>
<dbReference type="Proteomes" id="UP000054485">
    <property type="component" value="Unassembled WGS sequence"/>
</dbReference>
<protein>
    <recommendedName>
        <fullName evidence="5">Galactose oxidase</fullName>
    </recommendedName>
</protein>
<organism evidence="3 4">
    <name type="scientific">Suillus luteus UH-Slu-Lm8-n1</name>
    <dbReference type="NCBI Taxonomy" id="930992"/>
    <lineage>
        <taxon>Eukaryota</taxon>
        <taxon>Fungi</taxon>
        <taxon>Dikarya</taxon>
        <taxon>Basidiomycota</taxon>
        <taxon>Agaricomycotina</taxon>
        <taxon>Agaricomycetes</taxon>
        <taxon>Agaricomycetidae</taxon>
        <taxon>Boletales</taxon>
        <taxon>Suillineae</taxon>
        <taxon>Suillaceae</taxon>
        <taxon>Suillus</taxon>
    </lineage>
</organism>